<reference evidence="5 6" key="1">
    <citation type="submission" date="2018-04" db="EMBL/GenBank/DDBJ databases">
        <title>Genome of Nocardioides gansuensis WSJ-1.</title>
        <authorList>
            <person name="Wu S."/>
            <person name="Wang G."/>
        </authorList>
    </citation>
    <scope>NUCLEOTIDE SEQUENCE [LARGE SCALE GENOMIC DNA]</scope>
    <source>
        <strain evidence="5 6">WSJ-1</strain>
    </source>
</reference>
<dbReference type="InterPro" id="IPR029063">
    <property type="entry name" value="SAM-dependent_MTases_sf"/>
</dbReference>
<keyword evidence="3 5" id="KW-0808">Transferase</keyword>
<evidence type="ECO:0000313" key="6">
    <source>
        <dbReference type="Proteomes" id="UP000246018"/>
    </source>
</evidence>
<dbReference type="InterPro" id="IPR051052">
    <property type="entry name" value="Diverse_substrate_MTase"/>
</dbReference>
<evidence type="ECO:0000313" key="5">
    <source>
        <dbReference type="EMBL" id="PVG80746.1"/>
    </source>
</evidence>
<dbReference type="AlphaFoldDB" id="A0A2T8F4V7"/>
<dbReference type="CDD" id="cd02440">
    <property type="entry name" value="AdoMet_MTases"/>
    <property type="match status" value="1"/>
</dbReference>
<gene>
    <name evidence="5" type="ORF">DDE18_21625</name>
</gene>
<keyword evidence="2 5" id="KW-0489">Methyltransferase</keyword>
<evidence type="ECO:0000256" key="3">
    <source>
        <dbReference type="ARBA" id="ARBA00022679"/>
    </source>
</evidence>
<evidence type="ECO:0000256" key="1">
    <source>
        <dbReference type="ARBA" id="ARBA00008361"/>
    </source>
</evidence>
<accession>A0A2T8F4V7</accession>
<name>A0A2T8F4V7_9ACTN</name>
<organism evidence="5 6">
    <name type="scientific">Nocardioides gansuensis</name>
    <dbReference type="NCBI Taxonomy" id="2138300"/>
    <lineage>
        <taxon>Bacteria</taxon>
        <taxon>Bacillati</taxon>
        <taxon>Actinomycetota</taxon>
        <taxon>Actinomycetes</taxon>
        <taxon>Propionibacteriales</taxon>
        <taxon>Nocardioidaceae</taxon>
        <taxon>Nocardioides</taxon>
    </lineage>
</organism>
<sequence>MSNSLPSFLATDPDVYEHFMGRWSARLAEPFLEFAGVTRGDRVLDVGCGTGTISLALAALGARTVGVDASESYLDGARRLRSHPNVTYAHGDACRLAYSSESFDACVSTLAIDVIPEVELVATEMRRVTRPGGVVACGTFDFWGGNSVLDLVLDTGAVLDEGIRSLRAQIKARPIVWANGQANLWARVGLVEVLEVPIVLSFDYSDFEDYWSSFSTGPTRVAQRLTALPSGLRSEIEQHVRAGYLAGLPDGPRSFAGIVRAVRGKVPG</sequence>
<dbReference type="Proteomes" id="UP000246018">
    <property type="component" value="Unassembled WGS sequence"/>
</dbReference>
<feature type="domain" description="Methyltransferase type 11" evidence="4">
    <location>
        <begin position="44"/>
        <end position="137"/>
    </location>
</feature>
<dbReference type="Gene3D" id="3.40.50.150">
    <property type="entry name" value="Vaccinia Virus protein VP39"/>
    <property type="match status" value="1"/>
</dbReference>
<comment type="similarity">
    <text evidence="1">Belongs to the methyltransferase superfamily.</text>
</comment>
<evidence type="ECO:0000259" key="4">
    <source>
        <dbReference type="Pfam" id="PF08241"/>
    </source>
</evidence>
<proteinExistence type="inferred from homology"/>
<dbReference type="OrthoDB" id="9795634at2"/>
<dbReference type="GO" id="GO:0032259">
    <property type="term" value="P:methylation"/>
    <property type="evidence" value="ECO:0007669"/>
    <property type="project" value="UniProtKB-KW"/>
</dbReference>
<comment type="caution">
    <text evidence="5">The sequence shown here is derived from an EMBL/GenBank/DDBJ whole genome shotgun (WGS) entry which is preliminary data.</text>
</comment>
<dbReference type="Pfam" id="PF08241">
    <property type="entry name" value="Methyltransf_11"/>
    <property type="match status" value="1"/>
</dbReference>
<dbReference type="RefSeq" id="WP_116574495.1">
    <property type="nucleotide sequence ID" value="NZ_QDGZ01000014.1"/>
</dbReference>
<dbReference type="PANTHER" id="PTHR44942:SF4">
    <property type="entry name" value="METHYLTRANSFERASE TYPE 11 DOMAIN-CONTAINING PROTEIN"/>
    <property type="match status" value="1"/>
</dbReference>
<protein>
    <submittedName>
        <fullName evidence="5">Class I SAM-dependent methyltransferase</fullName>
    </submittedName>
</protein>
<keyword evidence="6" id="KW-1185">Reference proteome</keyword>
<dbReference type="GO" id="GO:0008757">
    <property type="term" value="F:S-adenosylmethionine-dependent methyltransferase activity"/>
    <property type="evidence" value="ECO:0007669"/>
    <property type="project" value="InterPro"/>
</dbReference>
<dbReference type="SUPFAM" id="SSF53335">
    <property type="entry name" value="S-adenosyl-L-methionine-dependent methyltransferases"/>
    <property type="match status" value="1"/>
</dbReference>
<evidence type="ECO:0000256" key="2">
    <source>
        <dbReference type="ARBA" id="ARBA00022603"/>
    </source>
</evidence>
<dbReference type="EMBL" id="QDGZ01000014">
    <property type="protein sequence ID" value="PVG80746.1"/>
    <property type="molecule type" value="Genomic_DNA"/>
</dbReference>
<dbReference type="InterPro" id="IPR013216">
    <property type="entry name" value="Methyltransf_11"/>
</dbReference>
<dbReference type="PANTHER" id="PTHR44942">
    <property type="entry name" value="METHYLTRANSF_11 DOMAIN-CONTAINING PROTEIN"/>
    <property type="match status" value="1"/>
</dbReference>